<dbReference type="PANTHER" id="PTHR10209">
    <property type="entry name" value="OXIDOREDUCTASE, 2OG-FE II OXYGENASE FAMILY PROTEIN"/>
    <property type="match status" value="1"/>
</dbReference>
<dbReference type="Pfam" id="PF03171">
    <property type="entry name" value="2OG-FeII_Oxy"/>
    <property type="match status" value="1"/>
</dbReference>
<comment type="similarity">
    <text evidence="1 5">Belongs to the iron/ascorbate-dependent oxidoreductase family.</text>
</comment>
<gene>
    <name evidence="7" type="ORF">FCM35_KLT00390</name>
</gene>
<keyword evidence="8" id="KW-1185">Reference proteome</keyword>
<dbReference type="FunFam" id="2.60.120.330:FF:000005">
    <property type="entry name" value="1-aminocyclopropane-1-carboxylate oxidase homolog 1"/>
    <property type="match status" value="1"/>
</dbReference>
<name>A0A833RLY0_9POAL</name>
<sequence length="359" mass="40020">MAPPTNESCPIQANSTLPKNFEEFDERKTGVKGLIDSGISKIPELFVHHRKVSLETAPGLQVPIIDLESIDKDEASYKRIVQEVHQASVSWGVFQVVNHGIPKDELDNVIEKIKEFNEGNQEVKKKLYSRDKSNKVRFLSNLLQSGAAIWRDTLVCSFEGSLDPTEIPLECRDAIMKYKEGISRVVDILYELLSVALGLPPDCMKSMDYANTQIFSHYYPPCPQPELTMGLHMHTDISLITVLLQDDIGGLQAVHDGYLVDVTPIPGALVVNIGDLLQCFSNEKFKSAKHHVLASKRGPRMSVATFVAPASDSEKPFGPSKLLLSDENPPLYKEFLIADYNKTHHSKAPNTTALSYYKI</sequence>
<comment type="caution">
    <text evidence="7">The sequence shown here is derived from an EMBL/GenBank/DDBJ whole genome shotgun (WGS) entry which is preliminary data.</text>
</comment>
<dbReference type="InterPro" id="IPR005123">
    <property type="entry name" value="Oxoglu/Fe-dep_dioxygenase_dom"/>
</dbReference>
<evidence type="ECO:0000256" key="1">
    <source>
        <dbReference type="ARBA" id="ARBA00008056"/>
    </source>
</evidence>
<keyword evidence="2 5" id="KW-0479">Metal-binding</keyword>
<reference evidence="7" key="1">
    <citation type="submission" date="2020-01" db="EMBL/GenBank/DDBJ databases">
        <title>Genome sequence of Kobresia littledalei, the first chromosome-level genome in the family Cyperaceae.</title>
        <authorList>
            <person name="Qu G."/>
        </authorList>
    </citation>
    <scope>NUCLEOTIDE SEQUENCE</scope>
    <source>
        <strain evidence="7">C.B.Clarke</strain>
        <tissue evidence="7">Leaf</tissue>
    </source>
</reference>
<organism evidence="7 8">
    <name type="scientific">Carex littledalei</name>
    <dbReference type="NCBI Taxonomy" id="544730"/>
    <lineage>
        <taxon>Eukaryota</taxon>
        <taxon>Viridiplantae</taxon>
        <taxon>Streptophyta</taxon>
        <taxon>Embryophyta</taxon>
        <taxon>Tracheophyta</taxon>
        <taxon>Spermatophyta</taxon>
        <taxon>Magnoliopsida</taxon>
        <taxon>Liliopsida</taxon>
        <taxon>Poales</taxon>
        <taxon>Cyperaceae</taxon>
        <taxon>Cyperoideae</taxon>
        <taxon>Cariceae</taxon>
        <taxon>Carex</taxon>
        <taxon>Carex subgen. Euthyceras</taxon>
    </lineage>
</organism>
<dbReference type="GO" id="GO:0051213">
    <property type="term" value="F:dioxygenase activity"/>
    <property type="evidence" value="ECO:0007669"/>
    <property type="project" value="UniProtKB-ARBA"/>
</dbReference>
<evidence type="ECO:0000256" key="3">
    <source>
        <dbReference type="ARBA" id="ARBA00023002"/>
    </source>
</evidence>
<dbReference type="InterPro" id="IPR027443">
    <property type="entry name" value="IPNS-like_sf"/>
</dbReference>
<evidence type="ECO:0000256" key="5">
    <source>
        <dbReference type="RuleBase" id="RU003682"/>
    </source>
</evidence>
<evidence type="ECO:0000256" key="4">
    <source>
        <dbReference type="ARBA" id="ARBA00023004"/>
    </source>
</evidence>
<keyword evidence="4 5" id="KW-0408">Iron</keyword>
<dbReference type="InterPro" id="IPR026992">
    <property type="entry name" value="DIOX_N"/>
</dbReference>
<evidence type="ECO:0000313" key="7">
    <source>
        <dbReference type="EMBL" id="KAF3341752.1"/>
    </source>
</evidence>
<dbReference type="EMBL" id="SWLB01000001">
    <property type="protein sequence ID" value="KAF3341752.1"/>
    <property type="molecule type" value="Genomic_DNA"/>
</dbReference>
<keyword evidence="3 5" id="KW-0560">Oxidoreductase</keyword>
<dbReference type="PROSITE" id="PS51471">
    <property type="entry name" value="FE2OG_OXY"/>
    <property type="match status" value="1"/>
</dbReference>
<dbReference type="Pfam" id="PF14226">
    <property type="entry name" value="DIOX_N"/>
    <property type="match status" value="1"/>
</dbReference>
<dbReference type="GO" id="GO:0046872">
    <property type="term" value="F:metal ion binding"/>
    <property type="evidence" value="ECO:0007669"/>
    <property type="project" value="UniProtKB-KW"/>
</dbReference>
<dbReference type="SUPFAM" id="SSF51197">
    <property type="entry name" value="Clavaminate synthase-like"/>
    <property type="match status" value="1"/>
</dbReference>
<feature type="domain" description="Fe2OG dioxygenase" evidence="6">
    <location>
        <begin position="210"/>
        <end position="309"/>
    </location>
</feature>
<dbReference type="InterPro" id="IPR044861">
    <property type="entry name" value="IPNS-like_FE2OG_OXY"/>
</dbReference>
<dbReference type="PANTHER" id="PTHR10209:SF429">
    <property type="entry name" value="1-AMINOCYCLOPROPANE-1-CARBOXYLATE OXIDASE HOMOLOG 1-LIKE"/>
    <property type="match status" value="1"/>
</dbReference>
<dbReference type="OrthoDB" id="288590at2759"/>
<dbReference type="AlphaFoldDB" id="A0A833RLY0"/>
<proteinExistence type="inferred from homology"/>
<dbReference type="Proteomes" id="UP000623129">
    <property type="component" value="Unassembled WGS sequence"/>
</dbReference>
<evidence type="ECO:0000256" key="2">
    <source>
        <dbReference type="ARBA" id="ARBA00022723"/>
    </source>
</evidence>
<dbReference type="Gene3D" id="2.60.120.330">
    <property type="entry name" value="B-lactam Antibiotic, Isopenicillin N Synthase, Chain"/>
    <property type="match status" value="1"/>
</dbReference>
<evidence type="ECO:0000313" key="8">
    <source>
        <dbReference type="Proteomes" id="UP000623129"/>
    </source>
</evidence>
<evidence type="ECO:0000259" key="6">
    <source>
        <dbReference type="PROSITE" id="PS51471"/>
    </source>
</evidence>
<protein>
    <recommendedName>
        <fullName evidence="6">Fe2OG dioxygenase domain-containing protein</fullName>
    </recommendedName>
</protein>
<accession>A0A833RLY0</accession>